<accession>A0A3N1XT03</accession>
<dbReference type="InterPro" id="IPR058240">
    <property type="entry name" value="rSAM_sf"/>
</dbReference>
<evidence type="ECO:0000313" key="11">
    <source>
        <dbReference type="Proteomes" id="UP000276634"/>
    </source>
</evidence>
<evidence type="ECO:0000256" key="2">
    <source>
        <dbReference type="ARBA" id="ARBA00022485"/>
    </source>
</evidence>
<evidence type="ECO:0000256" key="6">
    <source>
        <dbReference type="ARBA" id="ARBA00023004"/>
    </source>
</evidence>
<dbReference type="PANTHER" id="PTHR43020:SF2">
    <property type="entry name" value="MITOCHONDRIAL TRNA METHYLTHIOTRANSFERASE CDK5RAP1"/>
    <property type="match status" value="1"/>
</dbReference>
<dbReference type="AlphaFoldDB" id="A0A3N1XT03"/>
<dbReference type="PROSITE" id="PS51449">
    <property type="entry name" value="MTTASE_N"/>
    <property type="match status" value="1"/>
</dbReference>
<keyword evidence="2" id="KW-0004">4Fe-4S</keyword>
<evidence type="ECO:0000259" key="9">
    <source>
        <dbReference type="PROSITE" id="PS51918"/>
    </source>
</evidence>
<evidence type="ECO:0000256" key="4">
    <source>
        <dbReference type="ARBA" id="ARBA00022691"/>
    </source>
</evidence>
<dbReference type="CDD" id="cd01335">
    <property type="entry name" value="Radical_SAM"/>
    <property type="match status" value="1"/>
</dbReference>
<dbReference type="GO" id="GO:0046872">
    <property type="term" value="F:metal ion binding"/>
    <property type="evidence" value="ECO:0007669"/>
    <property type="project" value="UniProtKB-KW"/>
</dbReference>
<sequence length="395" mass="42475">MKVHIRTLGCRMNQLDAARLRASLVAAGHEPVDHPAEAEAVIVNTCTVTAEAERKSRQQARAAARAGKRVLVCGCGPRVDGAGWRRVAPGAEVHLDPASLLAGLDAAPTEALPLPGRTRMTVAIQHGCDDVCSFCITRIARGRHRSVPEGEVLRQIRAAEAAGYREVVLTGINLAAWGAQDTRRPQEARLGRLLARILEATAIPRLRLSSLGPQYLDAAFFEAFADPRVCDHLHLSVQSGSDRVLRRMRRGHDAETVLRVAERARAVRPDVSLAADLIAGFPGETEAEFDETLALVRTAGLSHLHVFPFSARAGTEAAALPGQIPAEERRRRAAALRALGRAQRAAFVQARLGRRYPVLVEDDGTGLTPNFIRLRAPGAAEGEIAEVEVSPGTLA</sequence>
<keyword evidence="7" id="KW-0411">Iron-sulfur</keyword>
<dbReference type="Gene3D" id="3.80.30.20">
    <property type="entry name" value="tm_1862 like domain"/>
    <property type="match status" value="1"/>
</dbReference>
<dbReference type="InterPro" id="IPR005839">
    <property type="entry name" value="Methylthiotransferase"/>
</dbReference>
<dbReference type="OrthoDB" id="9805215at2"/>
<dbReference type="RefSeq" id="WP_123402173.1">
    <property type="nucleotide sequence ID" value="NZ_RJVI01000003.1"/>
</dbReference>
<dbReference type="PROSITE" id="PS51918">
    <property type="entry name" value="RADICAL_SAM"/>
    <property type="match status" value="1"/>
</dbReference>
<comment type="cofactor">
    <cofactor evidence="1">
        <name>[4Fe-4S] cluster</name>
        <dbReference type="ChEBI" id="CHEBI:49883"/>
    </cofactor>
</comment>
<dbReference type="SFLD" id="SFLDG01082">
    <property type="entry name" value="B12-binding_domain_containing"/>
    <property type="match status" value="1"/>
</dbReference>
<dbReference type="Pfam" id="PF00919">
    <property type="entry name" value="UPF0004"/>
    <property type="match status" value="1"/>
</dbReference>
<comment type="caution">
    <text evidence="10">The sequence shown here is derived from an EMBL/GenBank/DDBJ whole genome shotgun (WGS) entry which is preliminary data.</text>
</comment>
<dbReference type="PROSITE" id="PS01278">
    <property type="entry name" value="MTTASE_RADICAL"/>
    <property type="match status" value="1"/>
</dbReference>
<dbReference type="EMBL" id="RJVI01000003">
    <property type="protein sequence ID" value="ROR29786.1"/>
    <property type="molecule type" value="Genomic_DNA"/>
</dbReference>
<gene>
    <name evidence="10" type="ORF">EDC57_2463</name>
</gene>
<evidence type="ECO:0000256" key="1">
    <source>
        <dbReference type="ARBA" id="ARBA00001966"/>
    </source>
</evidence>
<evidence type="ECO:0000256" key="3">
    <source>
        <dbReference type="ARBA" id="ARBA00022679"/>
    </source>
</evidence>
<dbReference type="InterPro" id="IPR020612">
    <property type="entry name" value="Methylthiotransferase_CS"/>
</dbReference>
<dbReference type="PANTHER" id="PTHR43020">
    <property type="entry name" value="CDK5 REGULATORY SUBUNIT-ASSOCIATED PROTEIN 1"/>
    <property type="match status" value="1"/>
</dbReference>
<evidence type="ECO:0000259" key="8">
    <source>
        <dbReference type="PROSITE" id="PS51449"/>
    </source>
</evidence>
<keyword evidence="6" id="KW-0408">Iron</keyword>
<dbReference type="InterPro" id="IPR023404">
    <property type="entry name" value="rSAM_horseshoe"/>
</dbReference>
<dbReference type="GO" id="GO:0005829">
    <property type="term" value="C:cytosol"/>
    <property type="evidence" value="ECO:0007669"/>
    <property type="project" value="TreeGrafter"/>
</dbReference>
<organism evidence="10 11">
    <name type="scientific">Inmirania thermothiophila</name>
    <dbReference type="NCBI Taxonomy" id="1750597"/>
    <lineage>
        <taxon>Bacteria</taxon>
        <taxon>Pseudomonadati</taxon>
        <taxon>Pseudomonadota</taxon>
        <taxon>Gammaproteobacteria</taxon>
        <taxon>Chromatiales</taxon>
        <taxon>Ectothiorhodospiraceae</taxon>
        <taxon>Inmirania</taxon>
    </lineage>
</organism>
<proteinExistence type="predicted"/>
<dbReference type="SMART" id="SM00729">
    <property type="entry name" value="Elp3"/>
    <property type="match status" value="1"/>
</dbReference>
<keyword evidence="4" id="KW-0949">S-adenosyl-L-methionine</keyword>
<keyword evidence="3 10" id="KW-0808">Transferase</keyword>
<dbReference type="SFLD" id="SFLDS00029">
    <property type="entry name" value="Radical_SAM"/>
    <property type="match status" value="1"/>
</dbReference>
<keyword evidence="5" id="KW-0479">Metal-binding</keyword>
<dbReference type="SUPFAM" id="SSF102114">
    <property type="entry name" value="Radical SAM enzymes"/>
    <property type="match status" value="1"/>
</dbReference>
<name>A0A3N1XT03_9GAMM</name>
<evidence type="ECO:0000256" key="7">
    <source>
        <dbReference type="ARBA" id="ARBA00023014"/>
    </source>
</evidence>
<evidence type="ECO:0000313" key="10">
    <source>
        <dbReference type="EMBL" id="ROR29786.1"/>
    </source>
</evidence>
<dbReference type="InterPro" id="IPR007197">
    <property type="entry name" value="rSAM"/>
</dbReference>
<protein>
    <submittedName>
        <fullName evidence="10">Threonylcarbamoyladenosine tRNA methylthiotransferase MtaB</fullName>
    </submittedName>
</protein>
<dbReference type="InterPro" id="IPR013848">
    <property type="entry name" value="Methylthiotransferase_N"/>
</dbReference>
<feature type="domain" description="Radical SAM core" evidence="9">
    <location>
        <begin position="114"/>
        <end position="346"/>
    </location>
</feature>
<feature type="domain" description="MTTase N-terminal" evidence="8">
    <location>
        <begin position="1"/>
        <end position="113"/>
    </location>
</feature>
<dbReference type="Pfam" id="PF04055">
    <property type="entry name" value="Radical_SAM"/>
    <property type="match status" value="1"/>
</dbReference>
<dbReference type="NCBIfam" id="TIGR00089">
    <property type="entry name" value="MiaB/RimO family radical SAM methylthiotransferase"/>
    <property type="match status" value="1"/>
</dbReference>
<reference evidence="10 11" key="1">
    <citation type="submission" date="2018-11" db="EMBL/GenBank/DDBJ databases">
        <title>Genomic Encyclopedia of Type Strains, Phase IV (KMG-IV): sequencing the most valuable type-strain genomes for metagenomic binning, comparative biology and taxonomic classification.</title>
        <authorList>
            <person name="Goeker M."/>
        </authorList>
    </citation>
    <scope>NUCLEOTIDE SEQUENCE [LARGE SCALE GENOMIC DNA]</scope>
    <source>
        <strain evidence="10 11">DSM 100275</strain>
    </source>
</reference>
<evidence type="ECO:0000256" key="5">
    <source>
        <dbReference type="ARBA" id="ARBA00022723"/>
    </source>
</evidence>
<dbReference type="InterPro" id="IPR006638">
    <property type="entry name" value="Elp3/MiaA/NifB-like_rSAM"/>
</dbReference>
<dbReference type="GO" id="GO:0035597">
    <property type="term" value="F:tRNA-2-methylthio-N(6)-dimethylallyladenosine(37) synthase activity"/>
    <property type="evidence" value="ECO:0007669"/>
    <property type="project" value="TreeGrafter"/>
</dbReference>
<dbReference type="GO" id="GO:0051539">
    <property type="term" value="F:4 iron, 4 sulfur cluster binding"/>
    <property type="evidence" value="ECO:0007669"/>
    <property type="project" value="UniProtKB-KW"/>
</dbReference>
<dbReference type="Gene3D" id="3.40.50.12160">
    <property type="entry name" value="Methylthiotransferase, N-terminal domain"/>
    <property type="match status" value="1"/>
</dbReference>
<keyword evidence="11" id="KW-1185">Reference proteome</keyword>
<dbReference type="InterPro" id="IPR038135">
    <property type="entry name" value="Methylthiotransferase_N_sf"/>
</dbReference>
<dbReference type="Proteomes" id="UP000276634">
    <property type="component" value="Unassembled WGS sequence"/>
</dbReference>